<organism evidence="6 7">
    <name type="scientific">Owenia fusiformis</name>
    <name type="common">Polychaete worm</name>
    <dbReference type="NCBI Taxonomy" id="6347"/>
    <lineage>
        <taxon>Eukaryota</taxon>
        <taxon>Metazoa</taxon>
        <taxon>Spiralia</taxon>
        <taxon>Lophotrochozoa</taxon>
        <taxon>Annelida</taxon>
        <taxon>Polychaeta</taxon>
        <taxon>Sedentaria</taxon>
        <taxon>Canalipalpata</taxon>
        <taxon>Sabellida</taxon>
        <taxon>Oweniida</taxon>
        <taxon>Oweniidae</taxon>
        <taxon>Owenia</taxon>
    </lineage>
</organism>
<dbReference type="InterPro" id="IPR029000">
    <property type="entry name" value="Cyclophilin-like_dom_sf"/>
</dbReference>
<name>A0A8S4PVM9_OWEFU</name>
<dbReference type="GO" id="GO:0003755">
    <property type="term" value="F:peptidyl-prolyl cis-trans isomerase activity"/>
    <property type="evidence" value="ECO:0007669"/>
    <property type="project" value="UniProtKB-UniRule"/>
</dbReference>
<comment type="caution">
    <text evidence="6">The sequence shown here is derived from an EMBL/GenBank/DDBJ whole genome shotgun (WGS) entry which is preliminary data.</text>
</comment>
<comment type="catalytic activity">
    <reaction evidence="1 4">
        <text>[protein]-peptidylproline (omega=180) = [protein]-peptidylproline (omega=0)</text>
        <dbReference type="Rhea" id="RHEA:16237"/>
        <dbReference type="Rhea" id="RHEA-COMP:10747"/>
        <dbReference type="Rhea" id="RHEA-COMP:10748"/>
        <dbReference type="ChEBI" id="CHEBI:83833"/>
        <dbReference type="ChEBI" id="CHEBI:83834"/>
        <dbReference type="EC" id="5.2.1.8"/>
    </reaction>
</comment>
<feature type="chain" id="PRO_5035966645" description="Peptidyl-prolyl cis-trans isomerase" evidence="4">
    <location>
        <begin position="19"/>
        <end position="216"/>
    </location>
</feature>
<evidence type="ECO:0000313" key="7">
    <source>
        <dbReference type="Proteomes" id="UP000749559"/>
    </source>
</evidence>
<dbReference type="Proteomes" id="UP000749559">
    <property type="component" value="Unassembled WGS sequence"/>
</dbReference>
<comment type="function">
    <text evidence="4">PPIases accelerate the folding of proteins. It catalyzes the cis-trans isomerization of proline imidic peptide bonds in oligopeptides.</text>
</comment>
<gene>
    <name evidence="6" type="ORF">OFUS_LOCUS21849</name>
</gene>
<evidence type="ECO:0000256" key="1">
    <source>
        <dbReference type="ARBA" id="ARBA00000971"/>
    </source>
</evidence>
<proteinExistence type="inferred from homology"/>
<dbReference type="PANTHER" id="PTHR11071:SF547">
    <property type="entry name" value="PEPTIDYL-PROLYL CIS-TRANS ISOMERASE"/>
    <property type="match status" value="1"/>
</dbReference>
<dbReference type="Gene3D" id="2.40.100.10">
    <property type="entry name" value="Cyclophilin-like"/>
    <property type="match status" value="1"/>
</dbReference>
<evidence type="ECO:0000259" key="5">
    <source>
        <dbReference type="PROSITE" id="PS50072"/>
    </source>
</evidence>
<dbReference type="SUPFAM" id="SSF50891">
    <property type="entry name" value="Cyclophilin-like"/>
    <property type="match status" value="1"/>
</dbReference>
<evidence type="ECO:0000256" key="2">
    <source>
        <dbReference type="ARBA" id="ARBA00023110"/>
    </source>
</evidence>
<dbReference type="InterPro" id="IPR002130">
    <property type="entry name" value="Cyclophilin-type_PPIase_dom"/>
</dbReference>
<evidence type="ECO:0000256" key="3">
    <source>
        <dbReference type="ARBA" id="ARBA00023235"/>
    </source>
</evidence>
<protein>
    <recommendedName>
        <fullName evidence="4">Peptidyl-prolyl cis-trans isomerase</fullName>
        <shortName evidence="4">PPIase</shortName>
        <ecNumber evidence="4">5.2.1.8</ecNumber>
    </recommendedName>
</protein>
<sequence>MATMYVATLLSLVGLAYCGKYTVTEEAYFDVEVQDMDGPGEDYNGRFVVALFGDTAPMTTLNFKSIVEGYKRGKETLWYKGTNIHRIVPDFVIQMGDITVGDGTGGRSIFGEKFNDEDFVLSHRAPGWLAMANHGKDTNASQFYILLNKARWLDGKHVVFGKVVRGMDVIRTLGEVPADPNTAVPKKKVKIVDCGIVGIEKKYDLKNDELDSEDDL</sequence>
<keyword evidence="2 4" id="KW-0697">Rotamase</keyword>
<dbReference type="PROSITE" id="PS50072">
    <property type="entry name" value="CSA_PPIASE_2"/>
    <property type="match status" value="1"/>
</dbReference>
<evidence type="ECO:0000313" key="6">
    <source>
        <dbReference type="EMBL" id="CAH1797589.1"/>
    </source>
</evidence>
<dbReference type="OrthoDB" id="193499at2759"/>
<keyword evidence="4" id="KW-0732">Signal</keyword>
<accession>A0A8S4PVM9</accession>
<feature type="signal peptide" evidence="4">
    <location>
        <begin position="1"/>
        <end position="18"/>
    </location>
</feature>
<dbReference type="PANTHER" id="PTHR11071">
    <property type="entry name" value="PEPTIDYL-PROLYL CIS-TRANS ISOMERASE"/>
    <property type="match status" value="1"/>
</dbReference>
<feature type="domain" description="PPIase cyclophilin-type" evidence="5">
    <location>
        <begin position="45"/>
        <end position="196"/>
    </location>
</feature>
<keyword evidence="3 4" id="KW-0413">Isomerase</keyword>
<dbReference type="AlphaFoldDB" id="A0A8S4PVM9"/>
<dbReference type="Pfam" id="PF00160">
    <property type="entry name" value="Pro_isomerase"/>
    <property type="match status" value="1"/>
</dbReference>
<evidence type="ECO:0000256" key="4">
    <source>
        <dbReference type="RuleBase" id="RU363019"/>
    </source>
</evidence>
<dbReference type="GO" id="GO:0006457">
    <property type="term" value="P:protein folding"/>
    <property type="evidence" value="ECO:0007669"/>
    <property type="project" value="TreeGrafter"/>
</dbReference>
<dbReference type="GO" id="GO:0005737">
    <property type="term" value="C:cytoplasm"/>
    <property type="evidence" value="ECO:0007669"/>
    <property type="project" value="TreeGrafter"/>
</dbReference>
<dbReference type="GO" id="GO:0016018">
    <property type="term" value="F:cyclosporin A binding"/>
    <property type="evidence" value="ECO:0007669"/>
    <property type="project" value="TreeGrafter"/>
</dbReference>
<comment type="similarity">
    <text evidence="4">Belongs to the cyclophilin-type PPIase family.</text>
</comment>
<dbReference type="FunFam" id="2.40.100.10:FF:000025">
    <property type="entry name" value="Peptidyl-prolyl cis-trans isomerase CYP19-2"/>
    <property type="match status" value="1"/>
</dbReference>
<reference evidence="6" key="1">
    <citation type="submission" date="2022-03" db="EMBL/GenBank/DDBJ databases">
        <authorList>
            <person name="Martin C."/>
        </authorList>
    </citation>
    <scope>NUCLEOTIDE SEQUENCE</scope>
</reference>
<dbReference type="PRINTS" id="PR00153">
    <property type="entry name" value="CSAPPISMRASE"/>
</dbReference>
<dbReference type="EC" id="5.2.1.8" evidence="4"/>
<keyword evidence="7" id="KW-1185">Reference proteome</keyword>
<dbReference type="EMBL" id="CAIIXF020000010">
    <property type="protein sequence ID" value="CAH1797589.1"/>
    <property type="molecule type" value="Genomic_DNA"/>
</dbReference>